<dbReference type="KEGG" id="sbu:SpiBuddy_0039"/>
<evidence type="ECO:0000313" key="2">
    <source>
        <dbReference type="Proteomes" id="UP000008466"/>
    </source>
</evidence>
<protein>
    <submittedName>
        <fullName evidence="1">Uncharacterized protein</fullName>
    </submittedName>
</protein>
<keyword evidence="2" id="KW-1185">Reference proteome</keyword>
<proteinExistence type="predicted"/>
<dbReference type="EMBL" id="CP002541">
    <property type="protein sequence ID" value="ADY11884.1"/>
    <property type="molecule type" value="Genomic_DNA"/>
</dbReference>
<gene>
    <name evidence="1" type="ordered locus">SpiBuddy_0039</name>
</gene>
<dbReference type="AlphaFoldDB" id="F0RX34"/>
<dbReference type="OrthoDB" id="371002at2"/>
<reference evidence="2" key="1">
    <citation type="submission" date="2011-02" db="EMBL/GenBank/DDBJ databases">
        <title>Complete sequence of Spirochaeta sp. Buddy.</title>
        <authorList>
            <person name="Lucas S."/>
            <person name="Copeland A."/>
            <person name="Lapidus A."/>
            <person name="Cheng J.-F."/>
            <person name="Goodwin L."/>
            <person name="Pitluck S."/>
            <person name="Zeytun A."/>
            <person name="Detter J.C."/>
            <person name="Han C."/>
            <person name="Tapia R."/>
            <person name="Land M."/>
            <person name="Hauser L."/>
            <person name="Kyrpides N."/>
            <person name="Ivanova N."/>
            <person name="Mikhailova N."/>
            <person name="Pagani I."/>
            <person name="Ritalahti K.M."/>
            <person name="Loeffler F.E."/>
            <person name="Woyke T."/>
        </authorList>
    </citation>
    <scope>NUCLEOTIDE SEQUENCE [LARGE SCALE GENOMIC DNA]</scope>
    <source>
        <strain evidence="2">ATCC BAA-1886 / DSM 22777 / Buddy</strain>
    </source>
</reference>
<dbReference type="STRING" id="158189.SpiBuddy_0039"/>
<organism evidence="1 2">
    <name type="scientific">Sphaerochaeta globosa (strain ATCC BAA-1886 / DSM 22777 / Buddy)</name>
    <name type="common">Spirochaeta sp. (strain Buddy)</name>
    <dbReference type="NCBI Taxonomy" id="158189"/>
    <lineage>
        <taxon>Bacteria</taxon>
        <taxon>Pseudomonadati</taxon>
        <taxon>Spirochaetota</taxon>
        <taxon>Spirochaetia</taxon>
        <taxon>Spirochaetales</taxon>
        <taxon>Sphaerochaetaceae</taxon>
        <taxon>Sphaerochaeta</taxon>
    </lineage>
</organism>
<evidence type="ECO:0000313" key="1">
    <source>
        <dbReference type="EMBL" id="ADY11884.1"/>
    </source>
</evidence>
<dbReference type="Proteomes" id="UP000008466">
    <property type="component" value="Chromosome"/>
</dbReference>
<sequence length="243" mass="27829">MKWLVYICLLFPLCVSCDSNPLYERRIDVVIADQHPWKKVSHRPLWHTLVATNGSKELQKVYLEGGVTSISTPVKRDRLTVFCAYPLSNLFPYGGFYYPGCDLPVVLTQQQGQLASLLLDAYAYNAQAIENLNGRQLADLALKVSLLDTSNLLLDLLNGKLDHESMTLQPKLAVALADLPYGYWVSERAEERSFYFLCNDTHYLEAEGLVERWWNQEQQVCLTLFADLKQQRFYTSLSKAPLW</sequence>
<accession>F0RX34</accession>
<name>F0RX34_SPHGB</name>
<dbReference type="HOGENOM" id="CLU_1123942_0_0_12"/>